<dbReference type="InterPro" id="IPR010730">
    <property type="entry name" value="HET"/>
</dbReference>
<evidence type="ECO:0000313" key="3">
    <source>
        <dbReference type="Proteomes" id="UP000663297"/>
    </source>
</evidence>
<feature type="domain" description="Heterokaryon incompatibility" evidence="1">
    <location>
        <begin position="40"/>
        <end position="196"/>
    </location>
</feature>
<dbReference type="Pfam" id="PF06985">
    <property type="entry name" value="HET"/>
    <property type="match status" value="1"/>
</dbReference>
<evidence type="ECO:0000313" key="2">
    <source>
        <dbReference type="EMBL" id="QPC60585.1"/>
    </source>
</evidence>
<dbReference type="PANTHER" id="PTHR24148">
    <property type="entry name" value="ANKYRIN REPEAT DOMAIN-CONTAINING PROTEIN 39 HOMOLOG-RELATED"/>
    <property type="match status" value="1"/>
</dbReference>
<dbReference type="Pfam" id="PF26639">
    <property type="entry name" value="Het-6_barrel"/>
    <property type="match status" value="1"/>
</dbReference>
<dbReference type="PANTHER" id="PTHR24148:SF64">
    <property type="entry name" value="HETEROKARYON INCOMPATIBILITY DOMAIN-CONTAINING PROTEIN"/>
    <property type="match status" value="1"/>
</dbReference>
<dbReference type="Proteomes" id="UP000663297">
    <property type="component" value="Chromosome 1"/>
</dbReference>
<dbReference type="InterPro" id="IPR052895">
    <property type="entry name" value="HetReg/Transcr_Mod"/>
</dbReference>
<gene>
    <name evidence="2" type="ORF">HYE67_002816</name>
</gene>
<organism evidence="2 3">
    <name type="scientific">Fusarium culmorum</name>
    <dbReference type="NCBI Taxonomy" id="5516"/>
    <lineage>
        <taxon>Eukaryota</taxon>
        <taxon>Fungi</taxon>
        <taxon>Dikarya</taxon>
        <taxon>Ascomycota</taxon>
        <taxon>Pezizomycotina</taxon>
        <taxon>Sordariomycetes</taxon>
        <taxon>Hypocreomycetidae</taxon>
        <taxon>Hypocreales</taxon>
        <taxon>Nectriaceae</taxon>
        <taxon>Fusarium</taxon>
    </lineage>
</organism>
<sequence length="607" mass="69546">MSIYLPLSSGSVRLLRLPTSKDLVQELEVVSFPLAHCPAYNALSYCWGNLGRSRSIRCNGRTLMITPHLEEAIDSLRSLERKTEWIWIDQICINQDDKTERAIQVDLMKRIYSTSLGTIIWLGPSVTGIDRLLTLVDLMSSFHKEDINPTGTRKRSRYTKEEFLTLGLPEAQDSAWSAFGEILSRPWFIRSWVIQETALSKVPARMICGNDTISWEKLVPATSWLLSMCFHVSPLSLNPATLPALRSLKLFLELEQLGLPWDLTTLLNKAMRFKASDPRDRVYALLALTDELNAAGGLQPRLQANYHNLTDQVFRDATRHIITSTGSLAILSLIRYVPNWNQYSSWAVDFTATTGWDRISYFDWDQCDHKRRRLVETLNRASGGRSAVVIDHLPDRVLGLEGLEIDVVNTTFEVMSKSDLASYDPQIWATWTKSYDHLKSRYHVSEAIARAFMVTLTGDWNLNNHERMSDQPLSHFWEHMWRVYHRLRRDSGFGDAVDIQQENTKYLMPQKSSSNDQVNVFSLHLDAAHERRLFLTKDLSYIGLGPKTMEESDIICVLFGGATPFVLRRFGEFFRFIGECHVFDLMNGEAMDDLGNKEFHSKAFHLV</sequence>
<protein>
    <recommendedName>
        <fullName evidence="1">Heterokaryon incompatibility domain-containing protein</fullName>
    </recommendedName>
</protein>
<accession>A0A7S8D2E6</accession>
<evidence type="ECO:0000259" key="1">
    <source>
        <dbReference type="Pfam" id="PF06985"/>
    </source>
</evidence>
<dbReference type="EMBL" id="CP064747">
    <property type="protein sequence ID" value="QPC60585.1"/>
    <property type="molecule type" value="Genomic_DNA"/>
</dbReference>
<reference evidence="2" key="1">
    <citation type="submission" date="2020-11" db="EMBL/GenBank/DDBJ databases">
        <title>The chromosome-scale genome resource for two endophytic Fusarium species: F. culmorum and F. pseudograminearum.</title>
        <authorList>
            <person name="Yuan Z."/>
        </authorList>
    </citation>
    <scope>NUCLEOTIDE SEQUENCE</scope>
    <source>
        <strain evidence="2">Class2-1B</strain>
    </source>
</reference>
<proteinExistence type="predicted"/>
<dbReference type="AlphaFoldDB" id="A0A7S8D2E6"/>
<name>A0A7S8D2E6_FUSCU</name>